<feature type="chain" id="PRO_5020671278" evidence="1">
    <location>
        <begin position="20"/>
        <end position="277"/>
    </location>
</feature>
<protein>
    <submittedName>
        <fullName evidence="3">Phosphatase PAP2 family protein</fullName>
    </submittedName>
</protein>
<evidence type="ECO:0000313" key="4">
    <source>
        <dbReference type="Proteomes" id="UP000290545"/>
    </source>
</evidence>
<keyword evidence="1" id="KW-0732">Signal</keyword>
<evidence type="ECO:0000259" key="2">
    <source>
        <dbReference type="Pfam" id="PF01569"/>
    </source>
</evidence>
<gene>
    <name evidence="3" type="ORF">ESB13_22695</name>
</gene>
<name>A0A4Q1D1T5_9BACT</name>
<dbReference type="OrthoDB" id="9806134at2"/>
<evidence type="ECO:0000313" key="3">
    <source>
        <dbReference type="EMBL" id="RXK80965.1"/>
    </source>
</evidence>
<organism evidence="3 4">
    <name type="scientific">Filimonas effusa</name>
    <dbReference type="NCBI Taxonomy" id="2508721"/>
    <lineage>
        <taxon>Bacteria</taxon>
        <taxon>Pseudomonadati</taxon>
        <taxon>Bacteroidota</taxon>
        <taxon>Chitinophagia</taxon>
        <taxon>Chitinophagales</taxon>
        <taxon>Chitinophagaceae</taxon>
        <taxon>Filimonas</taxon>
    </lineage>
</organism>
<proteinExistence type="predicted"/>
<sequence>MRKVIIALLLLSLNVLSFGQVDSVRPEKIYKVNLLWELPASGAAILFSSKGFRKLESVSSMTEADILKLNPNDVNGFDRPVIFHDPAKYAGAQKNSDLFLNASIALPIVLAFDKKIRKDWLDLITMYLASHTVDNALYFAGAFSVRRPRPFLYNKDVPMEERVGDNKSNSFFSGHVGFATTSTFFLVKVYTDYHQIKGWNRVLLYAAASVPPALVGYYRMESGRHFRSDVLLGFISGAASGILVPELHKINKKHKKLAFSPYFAPGGANGLSMTVGL</sequence>
<reference evidence="3 4" key="1">
    <citation type="submission" date="2019-01" db="EMBL/GenBank/DDBJ databases">
        <title>Filimonas sp. strain TTM-71.</title>
        <authorList>
            <person name="Chen W.-M."/>
        </authorList>
    </citation>
    <scope>NUCLEOTIDE SEQUENCE [LARGE SCALE GENOMIC DNA]</scope>
    <source>
        <strain evidence="3 4">TTM-71</strain>
    </source>
</reference>
<dbReference type="AlphaFoldDB" id="A0A4Q1D1T5"/>
<dbReference type="EMBL" id="SDHZ01000005">
    <property type="protein sequence ID" value="RXK80965.1"/>
    <property type="molecule type" value="Genomic_DNA"/>
</dbReference>
<dbReference type="Pfam" id="PF01569">
    <property type="entry name" value="PAP2"/>
    <property type="match status" value="1"/>
</dbReference>
<dbReference type="Gene3D" id="1.20.144.10">
    <property type="entry name" value="Phosphatidic acid phosphatase type 2/haloperoxidase"/>
    <property type="match status" value="1"/>
</dbReference>
<dbReference type="InterPro" id="IPR036938">
    <property type="entry name" value="PAP2/HPO_sf"/>
</dbReference>
<dbReference type="CDD" id="cd01610">
    <property type="entry name" value="PAP2_like"/>
    <property type="match status" value="1"/>
</dbReference>
<feature type="signal peptide" evidence="1">
    <location>
        <begin position="1"/>
        <end position="19"/>
    </location>
</feature>
<comment type="caution">
    <text evidence="3">The sequence shown here is derived from an EMBL/GenBank/DDBJ whole genome shotgun (WGS) entry which is preliminary data.</text>
</comment>
<dbReference type="SUPFAM" id="SSF48317">
    <property type="entry name" value="Acid phosphatase/Vanadium-dependent haloperoxidase"/>
    <property type="match status" value="1"/>
</dbReference>
<keyword evidence="4" id="KW-1185">Reference proteome</keyword>
<accession>A0A4Q1D1T5</accession>
<evidence type="ECO:0000256" key="1">
    <source>
        <dbReference type="SAM" id="SignalP"/>
    </source>
</evidence>
<dbReference type="RefSeq" id="WP_129006182.1">
    <property type="nucleotide sequence ID" value="NZ_SDHZ01000005.1"/>
</dbReference>
<dbReference type="InterPro" id="IPR000326">
    <property type="entry name" value="PAP2/HPO"/>
</dbReference>
<dbReference type="Proteomes" id="UP000290545">
    <property type="component" value="Unassembled WGS sequence"/>
</dbReference>
<feature type="domain" description="Phosphatidic acid phosphatase type 2/haloperoxidase" evidence="2">
    <location>
        <begin position="127"/>
        <end position="249"/>
    </location>
</feature>